<dbReference type="PROSITE" id="PS50222">
    <property type="entry name" value="EF_HAND_2"/>
    <property type="match status" value="1"/>
</dbReference>
<evidence type="ECO:0000313" key="6">
    <source>
        <dbReference type="Proteomes" id="UP000006671"/>
    </source>
</evidence>
<protein>
    <submittedName>
        <fullName evidence="5">Predicted protein</fullName>
    </submittedName>
</protein>
<dbReference type="SUPFAM" id="SSF47473">
    <property type="entry name" value="EF-hand"/>
    <property type="match status" value="1"/>
</dbReference>
<dbReference type="STRING" id="5762.D2VWE0"/>
<sequence>MSLKDIEANPVIETTGDDEEPVQTLHKTPLKAVNKSLANRLQIKRYDSLDVIDRLAAIKISPRMLLEKKERGNVEKSIVELQDKTHFIFSVYDEDGNGFIERHEMSHLLSCLFNKSLALLSDVRKSLNLPEYETTSHKVIEQSEIDSIVDKCFEQAERDSEGEHKGKISKEDFRKWVYNQPSVLQWISPGVKKD</sequence>
<dbReference type="Proteomes" id="UP000006671">
    <property type="component" value="Unassembled WGS sequence"/>
</dbReference>
<keyword evidence="1" id="KW-0677">Repeat</keyword>
<dbReference type="PANTHER" id="PTHR23056">
    <property type="entry name" value="CALCINEURIN B"/>
    <property type="match status" value="1"/>
</dbReference>
<reference evidence="5 6" key="1">
    <citation type="journal article" date="2010" name="Cell">
        <title>The genome of Naegleria gruberi illuminates early eukaryotic versatility.</title>
        <authorList>
            <person name="Fritz-Laylin L.K."/>
            <person name="Prochnik S.E."/>
            <person name="Ginger M.L."/>
            <person name="Dacks J.B."/>
            <person name="Carpenter M.L."/>
            <person name="Field M.C."/>
            <person name="Kuo A."/>
            <person name="Paredez A."/>
            <person name="Chapman J."/>
            <person name="Pham J."/>
            <person name="Shu S."/>
            <person name="Neupane R."/>
            <person name="Cipriano M."/>
            <person name="Mancuso J."/>
            <person name="Tu H."/>
            <person name="Salamov A."/>
            <person name="Lindquist E."/>
            <person name="Shapiro H."/>
            <person name="Lucas S."/>
            <person name="Grigoriev I.V."/>
            <person name="Cande W.Z."/>
            <person name="Fulton C."/>
            <person name="Rokhsar D.S."/>
            <person name="Dawson S.C."/>
        </authorList>
    </citation>
    <scope>NUCLEOTIDE SEQUENCE [LARGE SCALE GENOMIC DNA]</scope>
    <source>
        <strain evidence="5 6">NEG-M</strain>
    </source>
</reference>
<dbReference type="KEGG" id="ngr:NAEGRDRAFT_73348"/>
<name>D2VWE0_NAEGR</name>
<dbReference type="InterPro" id="IPR018247">
    <property type="entry name" value="EF_Hand_1_Ca_BS"/>
</dbReference>
<dbReference type="GO" id="GO:0019900">
    <property type="term" value="F:kinase binding"/>
    <property type="evidence" value="ECO:0007669"/>
    <property type="project" value="InterPro"/>
</dbReference>
<dbReference type="OrthoDB" id="191686at2759"/>
<evidence type="ECO:0000313" key="5">
    <source>
        <dbReference type="EMBL" id="EFC38881.1"/>
    </source>
</evidence>
<keyword evidence="2" id="KW-0106">Calcium</keyword>
<dbReference type="PROSITE" id="PS00018">
    <property type="entry name" value="EF_HAND_1"/>
    <property type="match status" value="1"/>
</dbReference>
<evidence type="ECO:0000256" key="1">
    <source>
        <dbReference type="ARBA" id="ARBA00022737"/>
    </source>
</evidence>
<dbReference type="InterPro" id="IPR011992">
    <property type="entry name" value="EF-hand-dom_pair"/>
</dbReference>
<dbReference type="InterPro" id="IPR045198">
    <property type="entry name" value="CNBL1-10"/>
</dbReference>
<dbReference type="VEuPathDB" id="AmoebaDB:NAEGRDRAFT_73348"/>
<dbReference type="PANTHER" id="PTHR23056:SF110">
    <property type="entry name" value="CALMODULIN"/>
    <property type="match status" value="1"/>
</dbReference>
<dbReference type="Gene3D" id="1.10.238.10">
    <property type="entry name" value="EF-hand"/>
    <property type="match status" value="1"/>
</dbReference>
<evidence type="ECO:0000259" key="4">
    <source>
        <dbReference type="PROSITE" id="PS50222"/>
    </source>
</evidence>
<feature type="region of interest" description="Disordered" evidence="3">
    <location>
        <begin position="1"/>
        <end position="20"/>
    </location>
</feature>
<dbReference type="AlphaFoldDB" id="D2VWE0"/>
<keyword evidence="6" id="KW-1185">Reference proteome</keyword>
<dbReference type="InterPro" id="IPR002048">
    <property type="entry name" value="EF_hand_dom"/>
</dbReference>
<dbReference type="InParanoid" id="D2VWE0"/>
<dbReference type="EMBL" id="GG738904">
    <property type="protein sequence ID" value="EFC38881.1"/>
    <property type="molecule type" value="Genomic_DNA"/>
</dbReference>
<dbReference type="GO" id="GO:0005509">
    <property type="term" value="F:calcium ion binding"/>
    <property type="evidence" value="ECO:0007669"/>
    <property type="project" value="InterPro"/>
</dbReference>
<feature type="domain" description="EF-hand" evidence="4">
    <location>
        <begin position="80"/>
        <end position="115"/>
    </location>
</feature>
<dbReference type="GeneID" id="8858814"/>
<proteinExistence type="predicted"/>
<accession>D2VWE0</accession>
<dbReference type="RefSeq" id="XP_002671625.1">
    <property type="nucleotide sequence ID" value="XM_002671579.1"/>
</dbReference>
<organism evidence="6">
    <name type="scientific">Naegleria gruberi</name>
    <name type="common">Amoeba</name>
    <dbReference type="NCBI Taxonomy" id="5762"/>
    <lineage>
        <taxon>Eukaryota</taxon>
        <taxon>Discoba</taxon>
        <taxon>Heterolobosea</taxon>
        <taxon>Tetramitia</taxon>
        <taxon>Eutetramitia</taxon>
        <taxon>Vahlkampfiidae</taxon>
        <taxon>Naegleria</taxon>
    </lineage>
</organism>
<dbReference type="Pfam" id="PF13499">
    <property type="entry name" value="EF-hand_7"/>
    <property type="match status" value="1"/>
</dbReference>
<dbReference type="GO" id="GO:0019722">
    <property type="term" value="P:calcium-mediated signaling"/>
    <property type="evidence" value="ECO:0007669"/>
    <property type="project" value="InterPro"/>
</dbReference>
<evidence type="ECO:0000256" key="3">
    <source>
        <dbReference type="SAM" id="MobiDB-lite"/>
    </source>
</evidence>
<evidence type="ECO:0000256" key="2">
    <source>
        <dbReference type="ARBA" id="ARBA00022837"/>
    </source>
</evidence>
<gene>
    <name evidence="5" type="ORF">NAEGRDRAFT_73348</name>
</gene>